<dbReference type="PANTHER" id="PTHR31602">
    <property type="entry name" value="GROWTH-REGULATING FACTOR 5"/>
    <property type="match status" value="1"/>
</dbReference>
<name>A0A9N7NPC7_STRHE</name>
<accession>A0A9N7NPC7</accession>
<feature type="region of interest" description="Disordered" evidence="6">
    <location>
        <begin position="14"/>
        <end position="43"/>
    </location>
</feature>
<feature type="short sequence motif" description="Bipartite nuclear localization signal" evidence="4">
    <location>
        <begin position="215"/>
        <end position="225"/>
    </location>
</feature>
<dbReference type="GO" id="GO:0005634">
    <property type="term" value="C:nucleus"/>
    <property type="evidence" value="ECO:0007669"/>
    <property type="project" value="UniProtKB-SubCell"/>
</dbReference>
<keyword evidence="3 4" id="KW-0539">Nucleus</keyword>
<reference evidence="9" key="1">
    <citation type="submission" date="2019-12" db="EMBL/GenBank/DDBJ databases">
        <authorList>
            <person name="Scholes J."/>
        </authorList>
    </citation>
    <scope>NUCLEOTIDE SEQUENCE</scope>
</reference>
<dbReference type="AlphaFoldDB" id="A0A9N7NPC7"/>
<dbReference type="PANTHER" id="PTHR31602:SF42">
    <property type="entry name" value="GROWTH-REGULATING FACTOR 2"/>
    <property type="match status" value="1"/>
</dbReference>
<feature type="domain" description="WRC" evidence="8">
    <location>
        <begin position="210"/>
        <end position="254"/>
    </location>
</feature>
<feature type="domain" description="QLQ" evidence="7">
    <location>
        <begin position="144"/>
        <end position="179"/>
    </location>
</feature>
<keyword evidence="10" id="KW-1185">Reference proteome</keyword>
<keyword evidence="5" id="KW-0010">Activator</keyword>
<gene>
    <name evidence="9" type="ORF">SHERM_28104</name>
</gene>
<feature type="region of interest" description="Disordered" evidence="6">
    <location>
        <begin position="456"/>
        <end position="477"/>
    </location>
</feature>
<evidence type="ECO:0000256" key="5">
    <source>
        <dbReference type="RuleBase" id="RU367127"/>
    </source>
</evidence>
<keyword evidence="5" id="KW-0805">Transcription regulation</keyword>
<feature type="short sequence motif" description="Bipartite nuclear localization signal" evidence="4">
    <location>
        <begin position="243"/>
        <end position="250"/>
    </location>
</feature>
<dbReference type="GO" id="GO:0005524">
    <property type="term" value="F:ATP binding"/>
    <property type="evidence" value="ECO:0007669"/>
    <property type="project" value="UniProtKB-UniRule"/>
</dbReference>
<evidence type="ECO:0000313" key="9">
    <source>
        <dbReference type="EMBL" id="CAA0832830.1"/>
    </source>
</evidence>
<dbReference type="InterPro" id="IPR014978">
    <property type="entry name" value="Gln-Leu-Gln_QLQ"/>
</dbReference>
<evidence type="ECO:0000256" key="3">
    <source>
        <dbReference type="ARBA" id="ARBA00023242"/>
    </source>
</evidence>
<feature type="region of interest" description="Disordered" evidence="6">
    <location>
        <begin position="244"/>
        <end position="270"/>
    </location>
</feature>
<dbReference type="EMBL" id="CACSLK010027837">
    <property type="protein sequence ID" value="CAA0832830.1"/>
    <property type="molecule type" value="Genomic_DNA"/>
</dbReference>
<dbReference type="SMART" id="SM00951">
    <property type="entry name" value="QLQ"/>
    <property type="match status" value="1"/>
</dbReference>
<evidence type="ECO:0000313" key="10">
    <source>
        <dbReference type="Proteomes" id="UP001153555"/>
    </source>
</evidence>
<dbReference type="GO" id="GO:0099402">
    <property type="term" value="P:plant organ development"/>
    <property type="evidence" value="ECO:0007669"/>
    <property type="project" value="UniProtKB-ARBA"/>
</dbReference>
<protein>
    <recommendedName>
        <fullName evidence="5">Growth-regulating factor</fullName>
    </recommendedName>
</protein>
<dbReference type="GO" id="GO:0006351">
    <property type="term" value="P:DNA-templated transcription"/>
    <property type="evidence" value="ECO:0007669"/>
    <property type="project" value="UniProtKB-UniRule"/>
</dbReference>
<comment type="function">
    <text evidence="5">Transcription activator.</text>
</comment>
<evidence type="ECO:0000256" key="1">
    <source>
        <dbReference type="ARBA" id="ARBA00004123"/>
    </source>
</evidence>
<comment type="similarity">
    <text evidence="2 5">Belongs to the GRF family.</text>
</comment>
<evidence type="ECO:0000256" key="2">
    <source>
        <dbReference type="ARBA" id="ARBA00008122"/>
    </source>
</evidence>
<evidence type="ECO:0000259" key="7">
    <source>
        <dbReference type="PROSITE" id="PS51666"/>
    </source>
</evidence>
<comment type="caution">
    <text evidence="9">The sequence shown here is derived from an EMBL/GenBank/DDBJ whole genome shotgun (WGS) entry which is preliminary data.</text>
</comment>
<proteinExistence type="inferred from homology"/>
<dbReference type="InterPro" id="IPR031137">
    <property type="entry name" value="GRF"/>
</dbReference>
<dbReference type="PROSITE" id="PS51667">
    <property type="entry name" value="WRC"/>
    <property type="match status" value="1"/>
</dbReference>
<dbReference type="PROSITE" id="PS51666">
    <property type="entry name" value="QLQ"/>
    <property type="match status" value="1"/>
</dbReference>
<comment type="domain">
    <text evidence="5">The QLQ domain and WRC domain may be involved in protein-protein interaction and DNA-binding, respectively.</text>
</comment>
<comment type="subcellular location">
    <subcellularLocation>
        <location evidence="1 4 5">Nucleus</location>
    </subcellularLocation>
</comment>
<keyword evidence="5" id="KW-0804">Transcription</keyword>
<dbReference type="OrthoDB" id="1927209at2759"/>
<dbReference type="Pfam" id="PF08879">
    <property type="entry name" value="WRC"/>
    <property type="match status" value="1"/>
</dbReference>
<dbReference type="GO" id="GO:0006355">
    <property type="term" value="P:regulation of DNA-templated transcription"/>
    <property type="evidence" value="ECO:0007669"/>
    <property type="project" value="InterPro"/>
</dbReference>
<dbReference type="Pfam" id="PF08880">
    <property type="entry name" value="QLQ"/>
    <property type="match status" value="1"/>
</dbReference>
<dbReference type="Proteomes" id="UP001153555">
    <property type="component" value="Unassembled WGS sequence"/>
</dbReference>
<evidence type="ECO:0000256" key="4">
    <source>
        <dbReference type="PROSITE-ProRule" id="PRU01002"/>
    </source>
</evidence>
<dbReference type="InterPro" id="IPR014977">
    <property type="entry name" value="WRC_dom"/>
</dbReference>
<evidence type="ECO:0000259" key="8">
    <source>
        <dbReference type="PROSITE" id="PS51667"/>
    </source>
</evidence>
<sequence>MDFGLACYEQTSFLDSNKPKDEKGHGSGQLKHQRSDLSENNNNNDDVLKLFKIPMPGEVDFSSKKAKGSLFSTPVGRSVPWFPADDGDGHKMLSFSSEAPHSGGGGGSSRSIAFSIYQDDHYTRAREFGLIGGGRGPFARLKGPFTPSQWMELEHQALIYKHIVANVPIPSNLLVPLKRSLYSYSLPGSYYPNLLGWGPPFHLGISGSNDPEPGRCRRTDGKKWRCSRDAVPDQKYCDRHINRGRHRSRKPVEGRTGHALSGPTTASKVVPPAGCQPLSTADNASAGLSLVQQPNSATASTDYFSSRSQEFQGLSLIPPTTTTLKPEATPFPIQKQQHVSFQEPSNSEFGVVPSDSLLNPSGRISPAHHFMEEGSWPDQLKPDWTQLSMSIPISDVQVKPGPSLQELDPVIHMGLGIGRDLDGPANKPVAWVGGPLGEALRSQAGSSPTGVLQFVSLSNSSSGSGSSPRSGGPSNDAFGSALLSSAAFRSL</sequence>
<organism evidence="9 10">
    <name type="scientific">Striga hermonthica</name>
    <name type="common">Purple witchweed</name>
    <name type="synonym">Buchnera hermonthica</name>
    <dbReference type="NCBI Taxonomy" id="68872"/>
    <lineage>
        <taxon>Eukaryota</taxon>
        <taxon>Viridiplantae</taxon>
        <taxon>Streptophyta</taxon>
        <taxon>Embryophyta</taxon>
        <taxon>Tracheophyta</taxon>
        <taxon>Spermatophyta</taxon>
        <taxon>Magnoliopsida</taxon>
        <taxon>eudicotyledons</taxon>
        <taxon>Gunneridae</taxon>
        <taxon>Pentapetalae</taxon>
        <taxon>asterids</taxon>
        <taxon>lamiids</taxon>
        <taxon>Lamiales</taxon>
        <taxon>Orobanchaceae</taxon>
        <taxon>Buchnereae</taxon>
        <taxon>Striga</taxon>
    </lineage>
</organism>
<evidence type="ECO:0000256" key="6">
    <source>
        <dbReference type="SAM" id="MobiDB-lite"/>
    </source>
</evidence>